<evidence type="ECO:0000313" key="1">
    <source>
        <dbReference type="EMBL" id="KAF7842336.1"/>
    </source>
</evidence>
<dbReference type="Proteomes" id="UP000634136">
    <property type="component" value="Unassembled WGS sequence"/>
</dbReference>
<dbReference type="AlphaFoldDB" id="A0A835CGM3"/>
<organism evidence="1 2">
    <name type="scientific">Senna tora</name>
    <dbReference type="NCBI Taxonomy" id="362788"/>
    <lineage>
        <taxon>Eukaryota</taxon>
        <taxon>Viridiplantae</taxon>
        <taxon>Streptophyta</taxon>
        <taxon>Embryophyta</taxon>
        <taxon>Tracheophyta</taxon>
        <taxon>Spermatophyta</taxon>
        <taxon>Magnoliopsida</taxon>
        <taxon>eudicotyledons</taxon>
        <taxon>Gunneridae</taxon>
        <taxon>Pentapetalae</taxon>
        <taxon>rosids</taxon>
        <taxon>fabids</taxon>
        <taxon>Fabales</taxon>
        <taxon>Fabaceae</taxon>
        <taxon>Caesalpinioideae</taxon>
        <taxon>Cassia clade</taxon>
        <taxon>Senna</taxon>
    </lineage>
</organism>
<gene>
    <name evidence="1" type="ORF">G2W53_004634</name>
</gene>
<proteinExistence type="predicted"/>
<protein>
    <submittedName>
        <fullName evidence="1">Uncharacterized protein</fullName>
    </submittedName>
</protein>
<dbReference type="EMBL" id="JAAIUW010000002">
    <property type="protein sequence ID" value="KAF7842336.1"/>
    <property type="molecule type" value="Genomic_DNA"/>
</dbReference>
<comment type="caution">
    <text evidence="1">The sequence shown here is derived from an EMBL/GenBank/DDBJ whole genome shotgun (WGS) entry which is preliminary data.</text>
</comment>
<keyword evidence="2" id="KW-1185">Reference proteome</keyword>
<reference evidence="1" key="1">
    <citation type="submission" date="2020-09" db="EMBL/GenBank/DDBJ databases">
        <title>Genome-Enabled Discovery of Anthraquinone Biosynthesis in Senna tora.</title>
        <authorList>
            <person name="Kang S.-H."/>
            <person name="Pandey R.P."/>
            <person name="Lee C.-M."/>
            <person name="Sim J.-S."/>
            <person name="Jeong J.-T."/>
            <person name="Choi B.-S."/>
            <person name="Jung M."/>
            <person name="Ginzburg D."/>
            <person name="Zhao K."/>
            <person name="Won S.Y."/>
            <person name="Oh T.-J."/>
            <person name="Yu Y."/>
            <person name="Kim N.-H."/>
            <person name="Lee O.R."/>
            <person name="Lee T.-H."/>
            <person name="Bashyal P."/>
            <person name="Kim T.-S."/>
            <person name="Lee W.-H."/>
            <person name="Kawkins C."/>
            <person name="Kim C.-K."/>
            <person name="Kim J.S."/>
            <person name="Ahn B.O."/>
            <person name="Rhee S.Y."/>
            <person name="Sohng J.K."/>
        </authorList>
    </citation>
    <scope>NUCLEOTIDE SEQUENCE</scope>
    <source>
        <tissue evidence="1">Leaf</tissue>
    </source>
</reference>
<evidence type="ECO:0000313" key="2">
    <source>
        <dbReference type="Proteomes" id="UP000634136"/>
    </source>
</evidence>
<sequence>MATGAGKRLGVPHCSRSCFSFPIPARERPSPRAFHGFRSK</sequence>
<accession>A0A835CGM3</accession>
<name>A0A835CGM3_9FABA</name>